<evidence type="ECO:0000256" key="5">
    <source>
        <dbReference type="ARBA" id="ARBA00023315"/>
    </source>
</evidence>
<gene>
    <name evidence="7" type="ORF">ADH66_07460</name>
    <name evidence="8" type="ORF">I5Q82_17510</name>
</gene>
<dbReference type="AlphaFoldDB" id="A0A1Z2XQ32"/>
<keyword evidence="9" id="KW-1185">Reference proteome</keyword>
<dbReference type="Gene3D" id="3.40.630.30">
    <property type="match status" value="2"/>
</dbReference>
<dbReference type="InterPro" id="IPR003447">
    <property type="entry name" value="FEMABX"/>
</dbReference>
<evidence type="ECO:0000313" key="7">
    <source>
        <dbReference type="EMBL" id="ASB40511.1"/>
    </source>
</evidence>
<proteinExistence type="inferred from homology"/>
<evidence type="ECO:0000256" key="3">
    <source>
        <dbReference type="ARBA" id="ARBA00022960"/>
    </source>
</evidence>
<dbReference type="InterPro" id="IPR050644">
    <property type="entry name" value="PG_Glycine_Bridge_Synth"/>
</dbReference>
<dbReference type="GO" id="GO:0071555">
    <property type="term" value="P:cell wall organization"/>
    <property type="evidence" value="ECO:0007669"/>
    <property type="project" value="UniProtKB-KW"/>
</dbReference>
<keyword evidence="6" id="KW-0961">Cell wall biogenesis/degradation</keyword>
<dbReference type="PROSITE" id="PS51191">
    <property type="entry name" value="FEMABX"/>
    <property type="match status" value="1"/>
</dbReference>
<reference evidence="9" key="2">
    <citation type="submission" date="2017-05" db="EMBL/GenBank/DDBJ databases">
        <title>Improved OligoMM genomes.</title>
        <authorList>
            <person name="Garzetti D."/>
        </authorList>
    </citation>
    <scope>NUCLEOTIDE SEQUENCE [LARGE SCALE GENOMIC DNA]</scope>
    <source>
        <strain evidence="9">KB18</strain>
    </source>
</reference>
<dbReference type="RefSeq" id="WP_066533897.1">
    <property type="nucleotide sequence ID" value="NZ_CAPVCI010000019.1"/>
</dbReference>
<name>A0A1Z2XQ32_9FIRM</name>
<dbReference type="EMBL" id="CP065321">
    <property type="protein sequence ID" value="QQR29795.1"/>
    <property type="molecule type" value="Genomic_DNA"/>
</dbReference>
<dbReference type="Proteomes" id="UP000196710">
    <property type="component" value="Chromosome"/>
</dbReference>
<protein>
    <submittedName>
        <fullName evidence="8">Peptidoglycan bridge formation glycyltransferase FemA/FemB family protein</fullName>
    </submittedName>
</protein>
<dbReference type="Proteomes" id="UP000596035">
    <property type="component" value="Chromosome"/>
</dbReference>
<dbReference type="EMBL" id="CP021422">
    <property type="protein sequence ID" value="ASB40511.1"/>
    <property type="molecule type" value="Genomic_DNA"/>
</dbReference>
<evidence type="ECO:0000313" key="9">
    <source>
        <dbReference type="Proteomes" id="UP000196710"/>
    </source>
</evidence>
<dbReference type="InterPro" id="IPR016181">
    <property type="entry name" value="Acyl_CoA_acyltransferase"/>
</dbReference>
<dbReference type="GO" id="GO:0016755">
    <property type="term" value="F:aminoacyltransferase activity"/>
    <property type="evidence" value="ECO:0007669"/>
    <property type="project" value="InterPro"/>
</dbReference>
<reference evidence="8 10" key="3">
    <citation type="submission" date="2020-11" db="EMBL/GenBank/DDBJ databases">
        <title>Closed and high quality bacterial genomes of the OMM12 community.</title>
        <authorList>
            <person name="Marbouty M."/>
            <person name="Lamy-Besnier Q."/>
            <person name="Debarbieux L."/>
            <person name="Koszul R."/>
        </authorList>
    </citation>
    <scope>NUCLEOTIDE SEQUENCE [LARGE SCALE GENOMIC DNA]</scope>
    <source>
        <strain evidence="8 10">KB18</strain>
    </source>
</reference>
<dbReference type="Pfam" id="PF02388">
    <property type="entry name" value="FemAB"/>
    <property type="match status" value="2"/>
</dbReference>
<reference evidence="7" key="1">
    <citation type="journal article" date="2017" name="Genome Announc.">
        <title>High-Quality Whole-Genome Sequences of the Oligo-Mouse-Microbiota Bacterial Community.</title>
        <authorList>
            <person name="Garzetti D."/>
            <person name="Brugiroux S."/>
            <person name="Bunk B."/>
            <person name="Pukall R."/>
            <person name="McCoy K.D."/>
            <person name="Macpherson A.J."/>
            <person name="Stecher B."/>
        </authorList>
    </citation>
    <scope>NUCLEOTIDE SEQUENCE</scope>
    <source>
        <strain evidence="7">KB18</strain>
    </source>
</reference>
<evidence type="ECO:0000256" key="1">
    <source>
        <dbReference type="ARBA" id="ARBA00009943"/>
    </source>
</evidence>
<keyword evidence="5" id="KW-0012">Acyltransferase</keyword>
<keyword evidence="2" id="KW-0808">Transferase</keyword>
<dbReference type="GO" id="GO:0009252">
    <property type="term" value="P:peptidoglycan biosynthetic process"/>
    <property type="evidence" value="ECO:0007669"/>
    <property type="project" value="UniProtKB-KW"/>
</dbReference>
<sequence>MEFLDFDNVAAVREYEAFLMERGAHFLQSTLWAGVKHRWKHQAIISRDGEGSIRATALVLIKRFPPPFKPFLYCPRGPVCDPTDHESLKDLLQGLEELAHRYHAYTCKLDPPIDETDSRAVYALRAAGLGFTPWQPDDVTIQCRNNYVLDIDGRSEEELLGSFKSKCRYNIRLANRKGVTCKVYGKERLSDFCSLMEETKERDGFDMRTEGYFARMMDSLGEHCRLYLCEYQGQALSGAICVQYGGRTTYLYGASTSVHREVMPNYLMQWEMIRWAVEGGCRIYDFGGVPHWYDPDHPNNGVYRFKTGFNGRLEIYAGEFTQVYARRYKKAMDRALEWAGYVKMI</sequence>
<accession>A0A1Z2XQ32</accession>
<keyword evidence="3" id="KW-0133">Cell shape</keyword>
<dbReference type="SUPFAM" id="SSF55729">
    <property type="entry name" value="Acyl-CoA N-acyltransferases (Nat)"/>
    <property type="match status" value="2"/>
</dbReference>
<organism evidence="8 10">
    <name type="scientific">Acutalibacter muris</name>
    <dbReference type="NCBI Taxonomy" id="1796620"/>
    <lineage>
        <taxon>Bacteria</taxon>
        <taxon>Bacillati</taxon>
        <taxon>Bacillota</taxon>
        <taxon>Clostridia</taxon>
        <taxon>Eubacteriales</taxon>
        <taxon>Acutalibacteraceae</taxon>
        <taxon>Acutalibacter</taxon>
    </lineage>
</organism>
<evidence type="ECO:0000313" key="10">
    <source>
        <dbReference type="Proteomes" id="UP000596035"/>
    </source>
</evidence>
<dbReference type="PANTHER" id="PTHR36174:SF1">
    <property type="entry name" value="LIPID II:GLYCINE GLYCYLTRANSFERASE"/>
    <property type="match status" value="1"/>
</dbReference>
<evidence type="ECO:0000313" key="8">
    <source>
        <dbReference type="EMBL" id="QQR29795.1"/>
    </source>
</evidence>
<dbReference type="KEGG" id="amur:ADH66_07460"/>
<dbReference type="PANTHER" id="PTHR36174">
    <property type="entry name" value="LIPID II:GLYCINE GLYCYLTRANSFERASE"/>
    <property type="match status" value="1"/>
</dbReference>
<evidence type="ECO:0000256" key="2">
    <source>
        <dbReference type="ARBA" id="ARBA00022679"/>
    </source>
</evidence>
<evidence type="ECO:0000256" key="4">
    <source>
        <dbReference type="ARBA" id="ARBA00022984"/>
    </source>
</evidence>
<dbReference type="GO" id="GO:0008360">
    <property type="term" value="P:regulation of cell shape"/>
    <property type="evidence" value="ECO:0007669"/>
    <property type="project" value="UniProtKB-KW"/>
</dbReference>
<comment type="similarity">
    <text evidence="1">Belongs to the FemABX family.</text>
</comment>
<evidence type="ECO:0000256" key="6">
    <source>
        <dbReference type="ARBA" id="ARBA00023316"/>
    </source>
</evidence>
<keyword evidence="4" id="KW-0573">Peptidoglycan synthesis</keyword>